<dbReference type="SMART" id="SM00862">
    <property type="entry name" value="Trans_reg_C"/>
    <property type="match status" value="1"/>
</dbReference>
<dbReference type="CDD" id="cd00383">
    <property type="entry name" value="trans_reg_C"/>
    <property type="match status" value="1"/>
</dbReference>
<dbReference type="InterPro" id="IPR036388">
    <property type="entry name" value="WH-like_DNA-bd_sf"/>
</dbReference>
<keyword evidence="1 6" id="KW-0597">Phosphoprotein</keyword>
<evidence type="ECO:0000259" key="8">
    <source>
        <dbReference type="PROSITE" id="PS50110"/>
    </source>
</evidence>
<evidence type="ECO:0000256" key="2">
    <source>
        <dbReference type="ARBA" id="ARBA00023012"/>
    </source>
</evidence>
<dbReference type="EMBL" id="CP151919">
    <property type="protein sequence ID" value="XAD55958.1"/>
    <property type="molecule type" value="Genomic_DNA"/>
</dbReference>
<reference evidence="10 11" key="1">
    <citation type="submission" date="2024-04" db="EMBL/GenBank/DDBJ databases">
        <title>Salinicola lusitanus LLJ914,a marine bacterium isolated from the Okinawa Trough.</title>
        <authorList>
            <person name="Li J."/>
        </authorList>
    </citation>
    <scope>NUCLEOTIDE SEQUENCE [LARGE SCALE GENOMIC DNA]</scope>
    <source>
        <strain evidence="10 11">LLJ914</strain>
    </source>
</reference>
<gene>
    <name evidence="10" type="ORF">AAGT95_08230</name>
</gene>
<sequence length="273" mass="31178">MTIFPGYLCSVSEQTYQSRIDTFDAIPATGKSEPEEQTMTRLLVVDDDIDLLELMTTFFGRYDIEIETASSGQELDRKLAESTFDIIILDIMLPGEDGISICRRMREQSSIPIIMLTAVSETTERVVGLELGADDYVTKPFEPRELLARVRAVLRRVTERTDSQACSSSSLQFRHWRLNVARRELRRPDQTLIPLSGGEFALLMTFLSRPGQLLSRDQLLDYTKGSAHEVFDRSIDVLVSRLRRKLETDPRRPEIIKTVRNMGYLFSPAVHRS</sequence>
<dbReference type="Pfam" id="PF00072">
    <property type="entry name" value="Response_reg"/>
    <property type="match status" value="1"/>
</dbReference>
<evidence type="ECO:0000256" key="4">
    <source>
        <dbReference type="ARBA" id="ARBA00023125"/>
    </source>
</evidence>
<dbReference type="SMART" id="SM00448">
    <property type="entry name" value="REC"/>
    <property type="match status" value="1"/>
</dbReference>
<dbReference type="InterPro" id="IPR039420">
    <property type="entry name" value="WalR-like"/>
</dbReference>
<name>A0ABZ3CXP4_9GAMM</name>
<feature type="modified residue" description="4-aspartylphosphate" evidence="6">
    <location>
        <position position="90"/>
    </location>
</feature>
<dbReference type="PROSITE" id="PS51755">
    <property type="entry name" value="OMPR_PHOB"/>
    <property type="match status" value="1"/>
</dbReference>
<dbReference type="Gene3D" id="3.40.50.2300">
    <property type="match status" value="1"/>
</dbReference>
<dbReference type="Gene3D" id="1.10.10.10">
    <property type="entry name" value="Winged helix-like DNA-binding domain superfamily/Winged helix DNA-binding domain"/>
    <property type="match status" value="1"/>
</dbReference>
<protein>
    <submittedName>
        <fullName evidence="10">Response regulator</fullName>
    </submittedName>
</protein>
<evidence type="ECO:0000259" key="9">
    <source>
        <dbReference type="PROSITE" id="PS51755"/>
    </source>
</evidence>
<dbReference type="InterPro" id="IPR016032">
    <property type="entry name" value="Sig_transdc_resp-reg_C-effctor"/>
</dbReference>
<evidence type="ECO:0000256" key="1">
    <source>
        <dbReference type="ARBA" id="ARBA00022553"/>
    </source>
</evidence>
<dbReference type="InterPro" id="IPR001789">
    <property type="entry name" value="Sig_transdc_resp-reg_receiver"/>
</dbReference>
<dbReference type="SUPFAM" id="SSF46894">
    <property type="entry name" value="C-terminal effector domain of the bipartite response regulators"/>
    <property type="match status" value="1"/>
</dbReference>
<dbReference type="RefSeq" id="WP_342596159.1">
    <property type="nucleotide sequence ID" value="NZ_CP151919.1"/>
</dbReference>
<proteinExistence type="predicted"/>
<dbReference type="PANTHER" id="PTHR48111:SF4">
    <property type="entry name" value="DNA-BINDING DUAL TRANSCRIPTIONAL REGULATOR OMPR"/>
    <property type="match status" value="1"/>
</dbReference>
<keyword evidence="3" id="KW-0805">Transcription regulation</keyword>
<dbReference type="InterPro" id="IPR001867">
    <property type="entry name" value="OmpR/PhoB-type_DNA-bd"/>
</dbReference>
<feature type="domain" description="Response regulatory" evidence="8">
    <location>
        <begin position="41"/>
        <end position="154"/>
    </location>
</feature>
<keyword evidence="2" id="KW-0902">Two-component regulatory system</keyword>
<keyword evidence="5" id="KW-0804">Transcription</keyword>
<dbReference type="Gene3D" id="6.10.250.690">
    <property type="match status" value="1"/>
</dbReference>
<evidence type="ECO:0000256" key="6">
    <source>
        <dbReference type="PROSITE-ProRule" id="PRU00169"/>
    </source>
</evidence>
<keyword evidence="4 7" id="KW-0238">DNA-binding</keyword>
<organism evidence="10 11">
    <name type="scientific">Salinicola lusitanus</name>
    <dbReference type="NCBI Taxonomy" id="1949085"/>
    <lineage>
        <taxon>Bacteria</taxon>
        <taxon>Pseudomonadati</taxon>
        <taxon>Pseudomonadota</taxon>
        <taxon>Gammaproteobacteria</taxon>
        <taxon>Oceanospirillales</taxon>
        <taxon>Halomonadaceae</taxon>
        <taxon>Salinicola</taxon>
    </lineage>
</organism>
<evidence type="ECO:0000313" key="10">
    <source>
        <dbReference type="EMBL" id="XAD55958.1"/>
    </source>
</evidence>
<feature type="domain" description="OmpR/PhoB-type" evidence="9">
    <location>
        <begin position="168"/>
        <end position="268"/>
    </location>
</feature>
<evidence type="ECO:0000313" key="11">
    <source>
        <dbReference type="Proteomes" id="UP001453229"/>
    </source>
</evidence>
<dbReference type="Pfam" id="PF00486">
    <property type="entry name" value="Trans_reg_C"/>
    <property type="match status" value="1"/>
</dbReference>
<evidence type="ECO:0000256" key="3">
    <source>
        <dbReference type="ARBA" id="ARBA00023015"/>
    </source>
</evidence>
<dbReference type="SUPFAM" id="SSF52172">
    <property type="entry name" value="CheY-like"/>
    <property type="match status" value="1"/>
</dbReference>
<dbReference type="PROSITE" id="PS50110">
    <property type="entry name" value="RESPONSE_REGULATORY"/>
    <property type="match status" value="1"/>
</dbReference>
<keyword evidence="11" id="KW-1185">Reference proteome</keyword>
<evidence type="ECO:0000256" key="5">
    <source>
        <dbReference type="ARBA" id="ARBA00023163"/>
    </source>
</evidence>
<accession>A0ABZ3CXP4</accession>
<dbReference type="Proteomes" id="UP001453229">
    <property type="component" value="Chromosome"/>
</dbReference>
<feature type="DNA-binding region" description="OmpR/PhoB-type" evidence="7">
    <location>
        <begin position="168"/>
        <end position="268"/>
    </location>
</feature>
<evidence type="ECO:0000256" key="7">
    <source>
        <dbReference type="PROSITE-ProRule" id="PRU01091"/>
    </source>
</evidence>
<dbReference type="InterPro" id="IPR011006">
    <property type="entry name" value="CheY-like_superfamily"/>
</dbReference>
<dbReference type="PANTHER" id="PTHR48111">
    <property type="entry name" value="REGULATOR OF RPOS"/>
    <property type="match status" value="1"/>
</dbReference>